<dbReference type="SMART" id="SM00530">
    <property type="entry name" value="HTH_XRE"/>
    <property type="match status" value="1"/>
</dbReference>
<sequence>MFSTNNDPKSINSLLLCAQVALLSGTVPSIDVINVLDVAQDLISLTVNSSASSEISATNSDKEQSTSLYTPYAGELSLSDRIQLARKNLSLSEAELARKLNAYSDHISDWECDITEPPASMIIPLANALKCDPLWLLTGNNPEVVE</sequence>
<dbReference type="CDD" id="cd00093">
    <property type="entry name" value="HTH_XRE"/>
    <property type="match status" value="1"/>
</dbReference>
<comment type="caution">
    <text evidence="2">The sequence shown here is derived from an EMBL/GenBank/DDBJ whole genome shotgun (WGS) entry which is preliminary data.</text>
</comment>
<dbReference type="InterPro" id="IPR001387">
    <property type="entry name" value="Cro/C1-type_HTH"/>
</dbReference>
<dbReference type="AlphaFoldDB" id="A0A5V0BEV3"/>
<name>A0A5V0BEV3_SALEN</name>
<reference evidence="2" key="1">
    <citation type="submission" date="2018-07" db="EMBL/GenBank/DDBJ databases">
        <authorList>
            <person name="Ashton P.M."/>
            <person name="Dallman T."/>
            <person name="Nair S."/>
            <person name="De Pinna E."/>
            <person name="Peters T."/>
            <person name="Grant K."/>
        </authorList>
    </citation>
    <scope>NUCLEOTIDE SEQUENCE</scope>
    <source>
        <strain evidence="2">245081</strain>
    </source>
</reference>
<organism evidence="2">
    <name type="scientific">Salmonella enteritidis</name>
    <dbReference type="NCBI Taxonomy" id="149539"/>
    <lineage>
        <taxon>Bacteria</taxon>
        <taxon>Pseudomonadati</taxon>
        <taxon>Pseudomonadota</taxon>
        <taxon>Gammaproteobacteria</taxon>
        <taxon>Enterobacterales</taxon>
        <taxon>Enterobacteriaceae</taxon>
        <taxon>Salmonella</taxon>
    </lineage>
</organism>
<proteinExistence type="predicted"/>
<dbReference type="Gene3D" id="1.10.260.40">
    <property type="entry name" value="lambda repressor-like DNA-binding domains"/>
    <property type="match status" value="1"/>
</dbReference>
<dbReference type="GO" id="GO:0003677">
    <property type="term" value="F:DNA binding"/>
    <property type="evidence" value="ECO:0007669"/>
    <property type="project" value="InterPro"/>
</dbReference>
<feature type="domain" description="HTH cro/C1-type" evidence="1">
    <location>
        <begin position="82"/>
        <end position="136"/>
    </location>
</feature>
<accession>A0A5V0BEV3</accession>
<dbReference type="Pfam" id="PF01381">
    <property type="entry name" value="HTH_3"/>
    <property type="match status" value="1"/>
</dbReference>
<dbReference type="InterPro" id="IPR010982">
    <property type="entry name" value="Lambda_DNA-bd_dom_sf"/>
</dbReference>
<protein>
    <submittedName>
        <fullName evidence="2">Helix-turn-helix domain-containing protein</fullName>
    </submittedName>
</protein>
<evidence type="ECO:0000259" key="1">
    <source>
        <dbReference type="PROSITE" id="PS50943"/>
    </source>
</evidence>
<gene>
    <name evidence="2" type="ORF">DUU06_26620</name>
</gene>
<dbReference type="SUPFAM" id="SSF47413">
    <property type="entry name" value="lambda repressor-like DNA-binding domains"/>
    <property type="match status" value="1"/>
</dbReference>
<evidence type="ECO:0000313" key="2">
    <source>
        <dbReference type="EMBL" id="EBS5461083.1"/>
    </source>
</evidence>
<dbReference type="EMBL" id="AAGVVM010000121">
    <property type="protein sequence ID" value="EBS5461083.1"/>
    <property type="molecule type" value="Genomic_DNA"/>
</dbReference>
<dbReference type="PROSITE" id="PS50943">
    <property type="entry name" value="HTH_CROC1"/>
    <property type="match status" value="1"/>
</dbReference>